<organism evidence="2 3">
    <name type="scientific">Pelomicrobium methylotrophicum</name>
    <dbReference type="NCBI Taxonomy" id="2602750"/>
    <lineage>
        <taxon>Bacteria</taxon>
        <taxon>Pseudomonadati</taxon>
        <taxon>Pseudomonadota</taxon>
        <taxon>Hydrogenophilia</taxon>
        <taxon>Hydrogenophilia incertae sedis</taxon>
        <taxon>Pelomicrobium</taxon>
    </lineage>
</organism>
<dbReference type="InParanoid" id="A0A5C7EHR9"/>
<feature type="region of interest" description="Disordered" evidence="1">
    <location>
        <begin position="1"/>
        <end position="50"/>
    </location>
</feature>
<evidence type="ECO:0000313" key="2">
    <source>
        <dbReference type="EMBL" id="TXF10375.1"/>
    </source>
</evidence>
<dbReference type="Pfam" id="PF13428">
    <property type="entry name" value="TPR_14"/>
    <property type="match status" value="1"/>
</dbReference>
<dbReference type="SUPFAM" id="SSF48452">
    <property type="entry name" value="TPR-like"/>
    <property type="match status" value="1"/>
</dbReference>
<evidence type="ECO:0000256" key="1">
    <source>
        <dbReference type="SAM" id="MobiDB-lite"/>
    </source>
</evidence>
<keyword evidence="3" id="KW-1185">Reference proteome</keyword>
<evidence type="ECO:0000313" key="3">
    <source>
        <dbReference type="Proteomes" id="UP000321201"/>
    </source>
</evidence>
<name>A0A5C7EHR9_9PROT</name>
<accession>A0A5C7EHR9</accession>
<proteinExistence type="predicted"/>
<comment type="caution">
    <text evidence="2">The sequence shown here is derived from an EMBL/GenBank/DDBJ whole genome shotgun (WGS) entry which is preliminary data.</text>
</comment>
<dbReference type="OrthoDB" id="983149at2"/>
<feature type="compositionally biased region" description="Basic and acidic residues" evidence="1">
    <location>
        <begin position="1"/>
        <end position="13"/>
    </location>
</feature>
<feature type="compositionally biased region" description="Basic and acidic residues" evidence="1">
    <location>
        <begin position="35"/>
        <end position="45"/>
    </location>
</feature>
<dbReference type="AlphaFoldDB" id="A0A5C7EHR9"/>
<dbReference type="EMBL" id="VPFL01000033">
    <property type="protein sequence ID" value="TXF10375.1"/>
    <property type="molecule type" value="Genomic_DNA"/>
</dbReference>
<dbReference type="Proteomes" id="UP000321201">
    <property type="component" value="Unassembled WGS sequence"/>
</dbReference>
<dbReference type="InterPro" id="IPR011990">
    <property type="entry name" value="TPR-like_helical_dom_sf"/>
</dbReference>
<protein>
    <submittedName>
        <fullName evidence="2">Tetratricopeptide repeat protein</fullName>
    </submittedName>
</protein>
<gene>
    <name evidence="2" type="ORF">FR698_15580</name>
</gene>
<reference evidence="2 3" key="1">
    <citation type="submission" date="2019-08" db="EMBL/GenBank/DDBJ databases">
        <title>Pelomicrobium methylotrophicum gen. nov., sp. nov. a moderately thermophilic, facultatively anaerobic, lithoautotrophic and methylotrophic bacterium isolated from a terrestrial mud volcano.</title>
        <authorList>
            <person name="Slobodkina G.B."/>
            <person name="Merkel A.Y."/>
            <person name="Slobodkin A.I."/>
        </authorList>
    </citation>
    <scope>NUCLEOTIDE SEQUENCE [LARGE SCALE GENOMIC DNA]</scope>
    <source>
        <strain evidence="2 3">SM250</strain>
    </source>
</reference>
<sequence>METNPDRAGRDLDLSESGGSLFTIGPRWHPGNRPFPHDHASERKDALRRRKGRSEELLRALRYERALVYEDLGKPRRARAELEKLYAEDPDDEDVAARLGLQRKSASTPLRAETLEAAPGAI</sequence>